<proteinExistence type="predicted"/>
<protein>
    <submittedName>
        <fullName evidence="3">DUF551 domain-containing protein</fullName>
    </submittedName>
</protein>
<feature type="domain" description="DUF551" evidence="1">
    <location>
        <begin position="2"/>
        <end position="67"/>
    </location>
</feature>
<evidence type="ECO:0000313" key="2">
    <source>
        <dbReference type="EMBL" id="MDA0175902.1"/>
    </source>
</evidence>
<comment type="caution">
    <text evidence="3">The sequence shown here is derived from an EMBL/GenBank/DDBJ whole genome shotgun (WGS) entry which is preliminary data.</text>
</comment>
<dbReference type="Pfam" id="PF04448">
    <property type="entry name" value="DUF551"/>
    <property type="match status" value="1"/>
</dbReference>
<dbReference type="RefSeq" id="WP_270004834.1">
    <property type="nucleotide sequence ID" value="NZ_JAPFGC010000001.1"/>
</dbReference>
<dbReference type="EMBL" id="JAPFGC010000002">
    <property type="protein sequence ID" value="MDA0178653.1"/>
    <property type="molecule type" value="Genomic_DNA"/>
</dbReference>
<reference evidence="3" key="1">
    <citation type="submission" date="2022-11" db="EMBL/GenBank/DDBJ databases">
        <title>Refractory cell wall polysaccharides provide important carbon source for microbial heterotrophs in the hadal ocean.</title>
        <authorList>
            <person name="Zhu X."/>
        </authorList>
    </citation>
    <scope>NUCLEOTIDE SEQUENCE</scope>
    <source>
        <strain evidence="3">MTRN7</strain>
    </source>
</reference>
<dbReference type="Proteomes" id="UP001149142">
    <property type="component" value="Unassembled WGS sequence"/>
</dbReference>
<keyword evidence="4" id="KW-1185">Reference proteome</keyword>
<gene>
    <name evidence="2" type="ORF">OOZ35_00180</name>
    <name evidence="3" type="ORF">OOZ35_14210</name>
</gene>
<dbReference type="InterPro" id="IPR007539">
    <property type="entry name" value="DUF551"/>
</dbReference>
<evidence type="ECO:0000313" key="3">
    <source>
        <dbReference type="EMBL" id="MDA0178653.1"/>
    </source>
</evidence>
<evidence type="ECO:0000259" key="1">
    <source>
        <dbReference type="Pfam" id="PF04448"/>
    </source>
</evidence>
<sequence>MEWIEIGKQLPEINQIVLGYRPFAKERGDEEFTVLKYEGVVSVDHRGNTYGFERLHFVSHWQPLVKP</sequence>
<organism evidence="3 4">
    <name type="scientific">Mesoflavibacter profundi</name>
    <dbReference type="NCBI Taxonomy" id="2708110"/>
    <lineage>
        <taxon>Bacteria</taxon>
        <taxon>Pseudomonadati</taxon>
        <taxon>Bacteroidota</taxon>
        <taxon>Flavobacteriia</taxon>
        <taxon>Flavobacteriales</taxon>
        <taxon>Flavobacteriaceae</taxon>
        <taxon>Mesoflavibacter</taxon>
    </lineage>
</organism>
<dbReference type="EMBL" id="JAPFGC010000001">
    <property type="protein sequence ID" value="MDA0175902.1"/>
    <property type="molecule type" value="Genomic_DNA"/>
</dbReference>
<accession>A0ABT4S3J8</accession>
<evidence type="ECO:0000313" key="4">
    <source>
        <dbReference type="Proteomes" id="UP001149142"/>
    </source>
</evidence>
<name>A0ABT4S3J8_9FLAO</name>